<reference evidence="2" key="3">
    <citation type="submission" date="2015-06" db="UniProtKB">
        <authorList>
            <consortium name="EnsemblMetazoa"/>
        </authorList>
    </citation>
    <scope>IDENTIFICATION</scope>
</reference>
<organism evidence="1">
    <name type="scientific">Capitella teleta</name>
    <name type="common">Polychaete worm</name>
    <dbReference type="NCBI Taxonomy" id="283909"/>
    <lineage>
        <taxon>Eukaryota</taxon>
        <taxon>Metazoa</taxon>
        <taxon>Spiralia</taxon>
        <taxon>Lophotrochozoa</taxon>
        <taxon>Annelida</taxon>
        <taxon>Polychaeta</taxon>
        <taxon>Sedentaria</taxon>
        <taxon>Scolecida</taxon>
        <taxon>Capitellidae</taxon>
        <taxon>Capitella</taxon>
    </lineage>
</organism>
<keyword evidence="3" id="KW-1185">Reference proteome</keyword>
<dbReference type="EMBL" id="AMQN01000650">
    <property type="status" value="NOT_ANNOTATED_CDS"/>
    <property type="molecule type" value="Genomic_DNA"/>
</dbReference>
<evidence type="ECO:0000313" key="1">
    <source>
        <dbReference type="EMBL" id="ELU15439.1"/>
    </source>
</evidence>
<accession>R7VA06</accession>
<proteinExistence type="predicted"/>
<dbReference type="HOGENOM" id="CLU_1714998_0_0_1"/>
<protein>
    <submittedName>
        <fullName evidence="1 2">Uncharacterized protein</fullName>
    </submittedName>
</protein>
<dbReference type="AlphaFoldDB" id="R7VA06"/>
<reference evidence="3" key="1">
    <citation type="submission" date="2012-12" db="EMBL/GenBank/DDBJ databases">
        <authorList>
            <person name="Hellsten U."/>
            <person name="Grimwood J."/>
            <person name="Chapman J.A."/>
            <person name="Shapiro H."/>
            <person name="Aerts A."/>
            <person name="Otillar R.P."/>
            <person name="Terry A.Y."/>
            <person name="Boore J.L."/>
            <person name="Simakov O."/>
            <person name="Marletaz F."/>
            <person name="Cho S.-J."/>
            <person name="Edsinger-Gonzales E."/>
            <person name="Havlak P."/>
            <person name="Kuo D.-H."/>
            <person name="Larsson T."/>
            <person name="Lv J."/>
            <person name="Arendt D."/>
            <person name="Savage R."/>
            <person name="Osoegawa K."/>
            <person name="de Jong P."/>
            <person name="Lindberg D.R."/>
            <person name="Seaver E.C."/>
            <person name="Weisblat D.A."/>
            <person name="Putnam N.H."/>
            <person name="Grigoriev I.V."/>
            <person name="Rokhsar D.S."/>
        </authorList>
    </citation>
    <scope>NUCLEOTIDE SEQUENCE</scope>
    <source>
        <strain evidence="3">I ESC-2004</strain>
    </source>
</reference>
<name>R7VA06_CAPTE</name>
<dbReference type="OrthoDB" id="5974958at2759"/>
<evidence type="ECO:0000313" key="2">
    <source>
        <dbReference type="EnsemblMetazoa" id="CapteP203386"/>
    </source>
</evidence>
<dbReference type="EMBL" id="KB293808">
    <property type="protein sequence ID" value="ELU15439.1"/>
    <property type="molecule type" value="Genomic_DNA"/>
</dbReference>
<reference evidence="1 3" key="2">
    <citation type="journal article" date="2013" name="Nature">
        <title>Insights into bilaterian evolution from three spiralian genomes.</title>
        <authorList>
            <person name="Simakov O."/>
            <person name="Marletaz F."/>
            <person name="Cho S.J."/>
            <person name="Edsinger-Gonzales E."/>
            <person name="Havlak P."/>
            <person name="Hellsten U."/>
            <person name="Kuo D.H."/>
            <person name="Larsson T."/>
            <person name="Lv J."/>
            <person name="Arendt D."/>
            <person name="Savage R."/>
            <person name="Osoegawa K."/>
            <person name="de Jong P."/>
            <person name="Grimwood J."/>
            <person name="Chapman J.A."/>
            <person name="Shapiro H."/>
            <person name="Aerts A."/>
            <person name="Otillar R.P."/>
            <person name="Terry A.Y."/>
            <person name="Boore J.L."/>
            <person name="Grigoriev I.V."/>
            <person name="Lindberg D.R."/>
            <person name="Seaver E.C."/>
            <person name="Weisblat D.A."/>
            <person name="Putnam N.H."/>
            <person name="Rokhsar D.S."/>
        </authorList>
    </citation>
    <scope>NUCLEOTIDE SEQUENCE</scope>
    <source>
        <strain evidence="1 3">I ESC-2004</strain>
    </source>
</reference>
<dbReference type="Proteomes" id="UP000014760">
    <property type="component" value="Unassembled WGS sequence"/>
</dbReference>
<gene>
    <name evidence="1" type="ORF">CAPTEDRAFT_203386</name>
</gene>
<evidence type="ECO:0000313" key="3">
    <source>
        <dbReference type="Proteomes" id="UP000014760"/>
    </source>
</evidence>
<sequence length="153" mass="16661">MAEPTSPPSIYPELHIATPITTTGHSNNTFRLEDISRLKKYLEGEVETRAALYKKYRRGVNVVHVIDGTLVFASMNLGACGVGLLTTIIAAPVVIGLGADALVCGLGGVAGKFISRRLTVKENLCSFRNLFRSVLWALLSDERPFLKDLVNCE</sequence>
<dbReference type="EnsemblMetazoa" id="CapteT203386">
    <property type="protein sequence ID" value="CapteP203386"/>
    <property type="gene ID" value="CapteG203386"/>
</dbReference>